<dbReference type="AlphaFoldDB" id="A0A7Z7PRL6"/>
<dbReference type="EMBL" id="LS974202">
    <property type="protein sequence ID" value="SSC12920.1"/>
    <property type="molecule type" value="Genomic_DNA"/>
</dbReference>
<dbReference type="Pfam" id="PF01593">
    <property type="entry name" value="Amino_oxidase"/>
    <property type="match status" value="1"/>
</dbReference>
<evidence type="ECO:0000313" key="3">
    <source>
        <dbReference type="Proteomes" id="UP000250796"/>
    </source>
</evidence>
<dbReference type="InterPro" id="IPR045892">
    <property type="entry name" value="CrtISO-like"/>
</dbReference>
<dbReference type="GO" id="GO:0016491">
    <property type="term" value="F:oxidoreductase activity"/>
    <property type="evidence" value="ECO:0007669"/>
    <property type="project" value="InterPro"/>
</dbReference>
<reference evidence="2 3" key="1">
    <citation type="submission" date="2017-01" db="EMBL/GenBank/DDBJ databases">
        <authorList>
            <person name="Erauso G."/>
        </authorList>
    </citation>
    <scope>NUCLEOTIDE SEQUENCE [LARGE SCALE GENOMIC DNA]</scope>
    <source>
        <strain evidence="2">MESINF1</strain>
    </source>
</reference>
<dbReference type="InterPro" id="IPR009051">
    <property type="entry name" value="Helical_ferredxn"/>
</dbReference>
<protein>
    <submittedName>
        <fullName evidence="2">FAD-dependent pyridine nucleotide-disulfide oxidoreductase (Modular protein)</fullName>
    </submittedName>
</protein>
<dbReference type="SUPFAM" id="SSF46548">
    <property type="entry name" value="alpha-helical ferredoxin"/>
    <property type="match status" value="1"/>
</dbReference>
<dbReference type="GO" id="GO:0051536">
    <property type="term" value="F:iron-sulfur cluster binding"/>
    <property type="evidence" value="ECO:0007669"/>
    <property type="project" value="InterPro"/>
</dbReference>
<gene>
    <name evidence="2" type="ORF">MESINF_1476</name>
</gene>
<organism evidence="2 3">
    <name type="scientific">Mesotoga infera</name>
    <dbReference type="NCBI Taxonomy" id="1236046"/>
    <lineage>
        <taxon>Bacteria</taxon>
        <taxon>Thermotogati</taxon>
        <taxon>Thermotogota</taxon>
        <taxon>Thermotogae</taxon>
        <taxon>Kosmotogales</taxon>
        <taxon>Kosmotogaceae</taxon>
        <taxon>Mesotoga</taxon>
    </lineage>
</organism>
<dbReference type="SUPFAM" id="SSF51905">
    <property type="entry name" value="FAD/NAD(P)-binding domain"/>
    <property type="match status" value="1"/>
</dbReference>
<dbReference type="PANTHER" id="PTHR46313">
    <property type="match status" value="1"/>
</dbReference>
<evidence type="ECO:0000313" key="2">
    <source>
        <dbReference type="EMBL" id="SSC12920.1"/>
    </source>
</evidence>
<dbReference type="Proteomes" id="UP000250796">
    <property type="component" value="Chromosome MESINF"/>
</dbReference>
<sequence length="630" mass="71442">MKGSFFPDSRYDVAVIGSGLGSLAAASLLANRGLKVLVAEQHYLPGGCCSIFRRNDFTFDSAVGMVFGFGNRGFNSHRFVFNEIGEDIDVIRHETLYSVTFGEKRIIFWPDLDRFISELGRHFPGYEDQLRKFYDYLADFYHNVIVADPVVVPPTEMKRSDSLKALLRHPVRQARMIRLLFKSTEELMNKFIDPKAKELYQFFDVLTSTYCYTTVKETPGILAVTMFIDNHEGGGFYPAGSSQMIPNKLEKSIERNGGYLLYENRVDEILFEDGKAAGIKFEDGSEIRSNYVIYGGTVWNLYGGIIPKEHIRPEKLKWVQSLQPTFPAIVVYAAVDSSAVPTGTNPVEMFVEEFDEIAESDVTVYISSIDDPSICPEGTHVMSMIAPSKKKWPPRGTEQYKEMKKAETERVLKLVEKKFPQLRDSLKHLETATPLTIERYTLKNEGRVGGPKQSIGQELLKRLHARSEWKNLFICGDSTVMGMGTPAVTVSGIGAANLILRDSRMKEYRYREPEIERVHYLSEKKRKAVDLENTALDRETVPLISGYCQLCEIPGCKMKCPDGKDIRGILRRLESGNFLGAKRRLLETEGSTDCADCPGYCEKSCRRLSFDDRSVPIKRLLSWLEKEVIR</sequence>
<proteinExistence type="predicted"/>
<keyword evidence="3" id="KW-1185">Reference proteome</keyword>
<dbReference type="GO" id="GO:0016116">
    <property type="term" value="P:carotenoid metabolic process"/>
    <property type="evidence" value="ECO:0007669"/>
    <property type="project" value="InterPro"/>
</dbReference>
<feature type="domain" description="Amine oxidase" evidence="1">
    <location>
        <begin position="23"/>
        <end position="500"/>
    </location>
</feature>
<dbReference type="Gene3D" id="3.50.50.60">
    <property type="entry name" value="FAD/NAD(P)-binding domain"/>
    <property type="match status" value="2"/>
</dbReference>
<dbReference type="Gene3D" id="1.10.1060.10">
    <property type="entry name" value="Alpha-helical ferredoxin"/>
    <property type="match status" value="1"/>
</dbReference>
<name>A0A7Z7PRL6_9BACT</name>
<dbReference type="InterPro" id="IPR002937">
    <property type="entry name" value="Amino_oxidase"/>
</dbReference>
<dbReference type="PANTHER" id="PTHR46313:SF3">
    <property type="entry name" value="PROLYCOPENE ISOMERASE, CHLOROPLASTIC"/>
    <property type="match status" value="1"/>
</dbReference>
<dbReference type="KEGG" id="minf:MESINF_1476"/>
<dbReference type="RefSeq" id="WP_169699137.1">
    <property type="nucleotide sequence ID" value="NZ_LS974202.1"/>
</dbReference>
<dbReference type="InterPro" id="IPR036188">
    <property type="entry name" value="FAD/NAD-bd_sf"/>
</dbReference>
<accession>A0A7Z7PRL6</accession>
<evidence type="ECO:0000259" key="1">
    <source>
        <dbReference type="Pfam" id="PF01593"/>
    </source>
</evidence>